<dbReference type="InterPro" id="IPR012349">
    <property type="entry name" value="Split_barrel_FMN-bd"/>
</dbReference>
<keyword evidence="2" id="KW-0285">Flavoprotein</keyword>
<dbReference type="EMBL" id="KL142402">
    <property type="protein sequence ID" value="KDR69456.1"/>
    <property type="molecule type" value="Genomic_DNA"/>
</dbReference>
<dbReference type="PANTHER" id="PTHR33798">
    <property type="entry name" value="FLAVOPROTEIN OXYGENASE"/>
    <property type="match status" value="1"/>
</dbReference>
<dbReference type="GO" id="GO:0010181">
    <property type="term" value="F:FMN binding"/>
    <property type="evidence" value="ECO:0007669"/>
    <property type="project" value="InterPro"/>
</dbReference>
<accession>A0A067SF07</accession>
<dbReference type="AlphaFoldDB" id="A0A067SF07"/>
<evidence type="ECO:0000313" key="7">
    <source>
        <dbReference type="Proteomes" id="UP000027222"/>
    </source>
</evidence>
<keyword evidence="7" id="KW-1185">Reference proteome</keyword>
<evidence type="ECO:0000256" key="2">
    <source>
        <dbReference type="ARBA" id="ARBA00022630"/>
    </source>
</evidence>
<evidence type="ECO:0000313" key="6">
    <source>
        <dbReference type="EMBL" id="KDR69456.1"/>
    </source>
</evidence>
<reference evidence="7" key="1">
    <citation type="journal article" date="2014" name="Proc. Natl. Acad. Sci. U.S.A.">
        <title>Extensive sampling of basidiomycete genomes demonstrates inadequacy of the white-rot/brown-rot paradigm for wood decay fungi.</title>
        <authorList>
            <person name="Riley R."/>
            <person name="Salamov A.A."/>
            <person name="Brown D.W."/>
            <person name="Nagy L.G."/>
            <person name="Floudas D."/>
            <person name="Held B.W."/>
            <person name="Levasseur A."/>
            <person name="Lombard V."/>
            <person name="Morin E."/>
            <person name="Otillar R."/>
            <person name="Lindquist E.A."/>
            <person name="Sun H."/>
            <person name="LaButti K.M."/>
            <person name="Schmutz J."/>
            <person name="Jabbour D."/>
            <person name="Luo H."/>
            <person name="Baker S.E."/>
            <person name="Pisabarro A.G."/>
            <person name="Walton J.D."/>
            <person name="Blanchette R.A."/>
            <person name="Henrissat B."/>
            <person name="Martin F."/>
            <person name="Cullen D."/>
            <person name="Hibbett D.S."/>
            <person name="Grigoriev I.V."/>
        </authorList>
    </citation>
    <scope>NUCLEOTIDE SEQUENCE [LARGE SCALE GENOMIC DNA]</scope>
    <source>
        <strain evidence="7">CBS 339.88</strain>
    </source>
</reference>
<sequence>MPSNQNLPKFVPTQGFKYTAAPNPGWTYGQGVDATPDGRAWMEGEKEGWTVVDGSTEDPGKMLNYMVSGIVPRPIAFVSSISTDGIENLAPFSWFNQVTANPPIVSFSCASSSGAVKDTLRNVLAGTGFTINIVSEPWIHQADVASIDAPFEVDEWPITGLTKAPSIHVKAARVKESAFSMECELYQTIPIKHPKTGITTATLVLALVKCIHIRNDVIDTSLGVDFVDPGKLRAVGAAANFPGKGLTYARMSEGYVLPRRLWKEVGGEIRERGLGVSDCVGGSRQDNSTRAC</sequence>
<dbReference type="PANTHER" id="PTHR33798:SF5">
    <property type="entry name" value="FLAVIN REDUCTASE LIKE DOMAIN-CONTAINING PROTEIN"/>
    <property type="match status" value="1"/>
</dbReference>
<protein>
    <recommendedName>
        <fullName evidence="5">Flavin reductase like domain-containing protein</fullName>
    </recommendedName>
</protein>
<gene>
    <name evidence="6" type="ORF">GALMADRAFT_921283</name>
</gene>
<keyword evidence="3" id="KW-0288">FMN</keyword>
<name>A0A067SF07_GALM3</name>
<dbReference type="OrthoDB" id="298012at2759"/>
<dbReference type="HOGENOM" id="CLU_059021_3_0_1"/>
<evidence type="ECO:0000256" key="4">
    <source>
        <dbReference type="ARBA" id="ARBA00038054"/>
    </source>
</evidence>
<evidence type="ECO:0000256" key="1">
    <source>
        <dbReference type="ARBA" id="ARBA00001917"/>
    </source>
</evidence>
<dbReference type="Gene3D" id="2.30.110.10">
    <property type="entry name" value="Electron Transport, Fmn-binding Protein, Chain A"/>
    <property type="match status" value="1"/>
</dbReference>
<evidence type="ECO:0000256" key="3">
    <source>
        <dbReference type="ARBA" id="ARBA00022643"/>
    </source>
</evidence>
<comment type="similarity">
    <text evidence="4">Belongs to the flavoredoxin family.</text>
</comment>
<dbReference type="Pfam" id="PF01613">
    <property type="entry name" value="Flavin_Reduct"/>
    <property type="match status" value="1"/>
</dbReference>
<proteinExistence type="inferred from homology"/>
<organism evidence="6 7">
    <name type="scientific">Galerina marginata (strain CBS 339.88)</name>
    <dbReference type="NCBI Taxonomy" id="685588"/>
    <lineage>
        <taxon>Eukaryota</taxon>
        <taxon>Fungi</taxon>
        <taxon>Dikarya</taxon>
        <taxon>Basidiomycota</taxon>
        <taxon>Agaricomycotina</taxon>
        <taxon>Agaricomycetes</taxon>
        <taxon>Agaricomycetidae</taxon>
        <taxon>Agaricales</taxon>
        <taxon>Agaricineae</taxon>
        <taxon>Strophariaceae</taxon>
        <taxon>Galerina</taxon>
    </lineage>
</organism>
<comment type="cofactor">
    <cofactor evidence="1">
        <name>FMN</name>
        <dbReference type="ChEBI" id="CHEBI:58210"/>
    </cofactor>
</comment>
<dbReference type="Proteomes" id="UP000027222">
    <property type="component" value="Unassembled WGS sequence"/>
</dbReference>
<evidence type="ECO:0000259" key="5">
    <source>
        <dbReference type="SMART" id="SM00903"/>
    </source>
</evidence>
<dbReference type="InterPro" id="IPR002563">
    <property type="entry name" value="Flavin_Rdtase-like_dom"/>
</dbReference>
<dbReference type="SUPFAM" id="SSF50475">
    <property type="entry name" value="FMN-binding split barrel"/>
    <property type="match status" value="1"/>
</dbReference>
<dbReference type="SMART" id="SM00903">
    <property type="entry name" value="Flavin_Reduct"/>
    <property type="match status" value="1"/>
</dbReference>
<feature type="domain" description="Flavin reductase like" evidence="5">
    <location>
        <begin position="68"/>
        <end position="230"/>
    </location>
</feature>